<evidence type="ECO:0000256" key="1">
    <source>
        <dbReference type="ARBA" id="ARBA00000553"/>
    </source>
</evidence>
<dbReference type="SUPFAM" id="SSF64438">
    <property type="entry name" value="CNF1/YfiH-like putative cysteine hydrolases"/>
    <property type="match status" value="1"/>
</dbReference>
<evidence type="ECO:0000256" key="10">
    <source>
        <dbReference type="ARBA" id="ARBA00048968"/>
    </source>
</evidence>
<comment type="caution">
    <text evidence="13">The sequence shown here is derived from an EMBL/GenBank/DDBJ whole genome shotgun (WGS) entry which is preliminary data.</text>
</comment>
<dbReference type="Proteomes" id="UP000440668">
    <property type="component" value="Unassembled WGS sequence"/>
</dbReference>
<keyword evidence="7" id="KW-0862">Zinc</keyword>
<keyword evidence="5" id="KW-0479">Metal-binding</keyword>
<protein>
    <recommendedName>
        <fullName evidence="12">Purine nucleoside phosphorylase</fullName>
    </recommendedName>
</protein>
<name>A0A6N7ZMS0_9MICO</name>
<keyword evidence="4" id="KW-0808">Transferase</keyword>
<sequence length="260" mass="25920">MQHGRGGVDDAAPPVVLEVDLGPGVRAGFTTRAGGVSPEPWQSLNLGLNVTDDAARVRANRARAGAWLGAPVAFASQVHGTDVAVVTDRGSAADSVGEADAMVAVAAGVGLGVLVADCVPVLLADVEAGVVGVAHAGRRGLAHGVVPAVLDAMRSAGASVGRVRAAVGPSACGRCYEVPATMRDEVALARPATWSTTTWGTPALDLPAGVVADLEAAGVADVVHVGACTIEDERFFSHRRAARGGSTTGRFAGLVALAGA</sequence>
<dbReference type="AlphaFoldDB" id="A0A6N7ZMS0"/>
<comment type="catalytic activity">
    <reaction evidence="9">
        <text>adenosine + H2O + H(+) = inosine + NH4(+)</text>
        <dbReference type="Rhea" id="RHEA:24408"/>
        <dbReference type="ChEBI" id="CHEBI:15377"/>
        <dbReference type="ChEBI" id="CHEBI:15378"/>
        <dbReference type="ChEBI" id="CHEBI:16335"/>
        <dbReference type="ChEBI" id="CHEBI:17596"/>
        <dbReference type="ChEBI" id="CHEBI:28938"/>
        <dbReference type="EC" id="3.5.4.4"/>
    </reaction>
    <physiologicalReaction direction="left-to-right" evidence="9">
        <dbReference type="Rhea" id="RHEA:24409"/>
    </physiologicalReaction>
</comment>
<comment type="catalytic activity">
    <reaction evidence="11">
        <text>S-methyl-5'-thioadenosine + phosphate = 5-(methylsulfanyl)-alpha-D-ribose 1-phosphate + adenine</text>
        <dbReference type="Rhea" id="RHEA:11852"/>
        <dbReference type="ChEBI" id="CHEBI:16708"/>
        <dbReference type="ChEBI" id="CHEBI:17509"/>
        <dbReference type="ChEBI" id="CHEBI:43474"/>
        <dbReference type="ChEBI" id="CHEBI:58533"/>
        <dbReference type="EC" id="2.4.2.28"/>
    </reaction>
    <physiologicalReaction direction="left-to-right" evidence="11">
        <dbReference type="Rhea" id="RHEA:11853"/>
    </physiologicalReaction>
</comment>
<accession>A0A6N7ZMS0</accession>
<dbReference type="Pfam" id="PF02578">
    <property type="entry name" value="Cu-oxidase_4"/>
    <property type="match status" value="1"/>
</dbReference>
<gene>
    <name evidence="13" type="primary">pgeF</name>
    <name evidence="13" type="ORF">GJV82_17835</name>
    <name evidence="14" type="ORF">GYH36_09565</name>
</gene>
<evidence type="ECO:0000256" key="6">
    <source>
        <dbReference type="ARBA" id="ARBA00022801"/>
    </source>
</evidence>
<evidence type="ECO:0000256" key="2">
    <source>
        <dbReference type="ARBA" id="ARBA00003215"/>
    </source>
</evidence>
<dbReference type="RefSeq" id="WP_081772329.1">
    <property type="nucleotide sequence ID" value="NZ_JAAFAN010000026.1"/>
</dbReference>
<dbReference type="EMBL" id="JAAFAN010000026">
    <property type="protein sequence ID" value="NDO89713.1"/>
    <property type="molecule type" value="Genomic_DNA"/>
</dbReference>
<dbReference type="PANTHER" id="PTHR30616:SF2">
    <property type="entry name" value="PURINE NUCLEOSIDE PHOSPHORYLASE LACC1"/>
    <property type="match status" value="1"/>
</dbReference>
<dbReference type="Gene3D" id="3.60.140.10">
    <property type="entry name" value="CNF1/YfiH-like putative cysteine hydrolases"/>
    <property type="match status" value="1"/>
</dbReference>
<dbReference type="InterPro" id="IPR038371">
    <property type="entry name" value="Cu_polyphenol_OxRdtase_sf"/>
</dbReference>
<evidence type="ECO:0000256" key="4">
    <source>
        <dbReference type="ARBA" id="ARBA00022679"/>
    </source>
</evidence>
<evidence type="ECO:0000256" key="9">
    <source>
        <dbReference type="ARBA" id="ARBA00047989"/>
    </source>
</evidence>
<dbReference type="InterPro" id="IPR011324">
    <property type="entry name" value="Cytotoxic_necrot_fac-like_cat"/>
</dbReference>
<dbReference type="CDD" id="cd16833">
    <property type="entry name" value="YfiH"/>
    <property type="match status" value="1"/>
</dbReference>
<evidence type="ECO:0000313" key="16">
    <source>
        <dbReference type="Proteomes" id="UP000471672"/>
    </source>
</evidence>
<dbReference type="EMBL" id="WMKA01000065">
    <property type="protein sequence ID" value="MTG90781.1"/>
    <property type="molecule type" value="Genomic_DNA"/>
</dbReference>
<comment type="catalytic activity">
    <reaction evidence="1">
        <text>inosine + phosphate = alpha-D-ribose 1-phosphate + hypoxanthine</text>
        <dbReference type="Rhea" id="RHEA:27646"/>
        <dbReference type="ChEBI" id="CHEBI:17368"/>
        <dbReference type="ChEBI" id="CHEBI:17596"/>
        <dbReference type="ChEBI" id="CHEBI:43474"/>
        <dbReference type="ChEBI" id="CHEBI:57720"/>
        <dbReference type="EC" id="2.4.2.1"/>
    </reaction>
    <physiologicalReaction direction="left-to-right" evidence="1">
        <dbReference type="Rhea" id="RHEA:27647"/>
    </physiologicalReaction>
</comment>
<reference evidence="13 15" key="1">
    <citation type="submission" date="2019-11" db="EMBL/GenBank/DDBJ databases">
        <title>Cellulosimicrobium composti sp. nov. isolated from a compost.</title>
        <authorList>
            <person name="Yang Y."/>
        </authorList>
    </citation>
    <scope>NUCLEOTIDE SEQUENCE [LARGE SCALE GENOMIC DNA]</scope>
    <source>
        <strain evidence="13 15">BIT-GX5</strain>
    </source>
</reference>
<keyword evidence="16" id="KW-1185">Reference proteome</keyword>
<dbReference type="InterPro" id="IPR003730">
    <property type="entry name" value="Cu_polyphenol_OxRdtase"/>
</dbReference>
<evidence type="ECO:0000256" key="7">
    <source>
        <dbReference type="ARBA" id="ARBA00022833"/>
    </source>
</evidence>
<evidence type="ECO:0000313" key="13">
    <source>
        <dbReference type="EMBL" id="MTG90781.1"/>
    </source>
</evidence>
<evidence type="ECO:0000313" key="14">
    <source>
        <dbReference type="EMBL" id="NDO89713.1"/>
    </source>
</evidence>
<dbReference type="PANTHER" id="PTHR30616">
    <property type="entry name" value="UNCHARACTERIZED PROTEIN YFIH"/>
    <property type="match status" value="1"/>
</dbReference>
<dbReference type="GO" id="GO:0005507">
    <property type="term" value="F:copper ion binding"/>
    <property type="evidence" value="ECO:0007669"/>
    <property type="project" value="TreeGrafter"/>
</dbReference>
<dbReference type="NCBIfam" id="TIGR00726">
    <property type="entry name" value="peptidoglycan editing factor PgeF"/>
    <property type="match status" value="1"/>
</dbReference>
<proteinExistence type="inferred from homology"/>
<comment type="similarity">
    <text evidence="3 12">Belongs to the purine nucleoside phosphorylase YfiH/LACC1 family.</text>
</comment>
<dbReference type="GO" id="GO:0016787">
    <property type="term" value="F:hydrolase activity"/>
    <property type="evidence" value="ECO:0007669"/>
    <property type="project" value="UniProtKB-KW"/>
</dbReference>
<dbReference type="Proteomes" id="UP000471672">
    <property type="component" value="Unassembled WGS sequence"/>
</dbReference>
<evidence type="ECO:0000256" key="8">
    <source>
        <dbReference type="ARBA" id="ARBA00023008"/>
    </source>
</evidence>
<comment type="function">
    <text evidence="2">Purine nucleoside enzyme that catalyzes the phosphorolysis of adenosine and inosine nucleosides, yielding D-ribose 1-phosphate and the respective free bases, adenine and hypoxanthine. Also catalyzes the phosphorolysis of S-methyl-5'-thioadenosine into adenine and S-methyl-5-thio-alpha-D-ribose 1-phosphate. Also has adenosine deaminase activity.</text>
</comment>
<reference evidence="14 16" key="3">
    <citation type="journal article" date="2021" name="Arch. Microbiol.">
        <title>Cellulosimicrobium fucosivorans sp. nov., isolated from San Elijo Lagoon, contains a fucose metabolic pathway linked to carotenoid production.</title>
        <authorList>
            <person name="Aviles F.A."/>
            <person name="Kyndt J.A."/>
        </authorList>
    </citation>
    <scope>NUCLEOTIDE SEQUENCE [LARGE SCALE GENOMIC DNA]</scope>
    <source>
        <strain evidence="14 16">SE3</strain>
    </source>
</reference>
<evidence type="ECO:0000256" key="11">
    <source>
        <dbReference type="ARBA" id="ARBA00049893"/>
    </source>
</evidence>
<organism evidence="13 15">
    <name type="scientific">Cellulosimicrobium composti</name>
    <dbReference type="NCBI Taxonomy" id="2672572"/>
    <lineage>
        <taxon>Bacteria</taxon>
        <taxon>Bacillati</taxon>
        <taxon>Actinomycetota</taxon>
        <taxon>Actinomycetes</taxon>
        <taxon>Micrococcales</taxon>
        <taxon>Promicromonosporaceae</taxon>
        <taxon>Cellulosimicrobium</taxon>
    </lineage>
</organism>
<comment type="catalytic activity">
    <reaction evidence="10">
        <text>adenosine + phosphate = alpha-D-ribose 1-phosphate + adenine</text>
        <dbReference type="Rhea" id="RHEA:27642"/>
        <dbReference type="ChEBI" id="CHEBI:16335"/>
        <dbReference type="ChEBI" id="CHEBI:16708"/>
        <dbReference type="ChEBI" id="CHEBI:43474"/>
        <dbReference type="ChEBI" id="CHEBI:57720"/>
        <dbReference type="EC" id="2.4.2.1"/>
    </reaction>
    <physiologicalReaction direction="left-to-right" evidence="10">
        <dbReference type="Rhea" id="RHEA:27643"/>
    </physiologicalReaction>
</comment>
<keyword evidence="6" id="KW-0378">Hydrolase</keyword>
<evidence type="ECO:0000256" key="12">
    <source>
        <dbReference type="RuleBase" id="RU361274"/>
    </source>
</evidence>
<evidence type="ECO:0000256" key="5">
    <source>
        <dbReference type="ARBA" id="ARBA00022723"/>
    </source>
</evidence>
<reference evidence="14" key="2">
    <citation type="submission" date="2020-01" db="EMBL/GenBank/DDBJ databases">
        <authorList>
            <person name="Aviles F."/>
            <person name="Meyer T.E."/>
            <person name="Kyndt J.A."/>
        </authorList>
    </citation>
    <scope>NUCLEOTIDE SEQUENCE</scope>
    <source>
        <strain evidence="14">SE3</strain>
    </source>
</reference>
<dbReference type="GO" id="GO:0017061">
    <property type="term" value="F:S-methyl-5-thioadenosine phosphorylase activity"/>
    <property type="evidence" value="ECO:0007669"/>
    <property type="project" value="UniProtKB-EC"/>
</dbReference>
<keyword evidence="8" id="KW-0186">Copper</keyword>
<evidence type="ECO:0000256" key="3">
    <source>
        <dbReference type="ARBA" id="ARBA00007353"/>
    </source>
</evidence>
<evidence type="ECO:0000313" key="15">
    <source>
        <dbReference type="Proteomes" id="UP000440668"/>
    </source>
</evidence>